<dbReference type="InParanoid" id="A0D0J1"/>
<dbReference type="SUPFAM" id="SSF47473">
    <property type="entry name" value="EF-hand"/>
    <property type="match status" value="2"/>
</dbReference>
<evidence type="ECO:0000313" key="2">
    <source>
        <dbReference type="EMBL" id="CAK76558.1"/>
    </source>
</evidence>
<dbReference type="GO" id="GO:0032273">
    <property type="term" value="P:positive regulation of protein polymerization"/>
    <property type="evidence" value="ECO:0000318"/>
    <property type="project" value="GO_Central"/>
</dbReference>
<dbReference type="Pfam" id="PF05517">
    <property type="entry name" value="p25-alpha"/>
    <property type="match status" value="1"/>
</dbReference>
<dbReference type="PANTHER" id="PTHR12932:SF9">
    <property type="entry name" value="TUBULIN POLYMERIZATION-PROMOTING PROTEIN HOMOLOG"/>
    <property type="match status" value="1"/>
</dbReference>
<dbReference type="PANTHER" id="PTHR12932">
    <property type="entry name" value="P25 ALPHA-RELATED"/>
    <property type="match status" value="1"/>
</dbReference>
<accession>A0D0J1</accession>
<dbReference type="InterPro" id="IPR011992">
    <property type="entry name" value="EF-hand-dom_pair"/>
</dbReference>
<dbReference type="InterPro" id="IPR008907">
    <property type="entry name" value="TPP/p25"/>
</dbReference>
<keyword evidence="3" id="KW-1185">Reference proteome</keyword>
<dbReference type="AlphaFoldDB" id="A0D0J1"/>
<dbReference type="GO" id="GO:0001578">
    <property type="term" value="P:microtubule bundle formation"/>
    <property type="evidence" value="ECO:0000318"/>
    <property type="project" value="GO_Central"/>
</dbReference>
<protein>
    <submittedName>
        <fullName evidence="2">Uncharacterized protein</fullName>
    </submittedName>
</protein>
<gene>
    <name evidence="2" type="ORF">GSPATT00012110001</name>
</gene>
<dbReference type="KEGG" id="ptm:GSPATT00012110001"/>
<evidence type="ECO:0000256" key="1">
    <source>
        <dbReference type="ARBA" id="ARBA00010994"/>
    </source>
</evidence>
<dbReference type="OrthoDB" id="293269at2759"/>
<dbReference type="GO" id="GO:0046785">
    <property type="term" value="P:microtubule polymerization"/>
    <property type="evidence" value="ECO:0000318"/>
    <property type="project" value="GO_Central"/>
</dbReference>
<sequence>MITKMIQDRQRKTQNIDENELDSFNQYLQKDNQQMIQCSKIKMNLGMPVIAEQLNETLANTRQSIISQSKTRSPEKKAIVIEDIKLNIRIVFKFYTSFGNRNNTRFLKSNKFIKMLSDAQISPQLLSNRDCEILYASHTKNNESLTLEQFQNLIPKLAMMIYPQQNVRQAFLNLYNEYLSILSQKILNFTEFGQQIQFVLQPINHEMKEFVMPILQQLTNLHKFIFEDQSSNLSKVQWQFMQFLNLCELLPNYINQSQAQMIFDNIQIRQPLFNLQETGNYIFTLNNFVESLIIISKAIPNLDEFTQFRLLLDKIENSQAFSQYLLKLNRTQSDKGRLFYNIEKSRLCKWDNYNQQSQIMNSSQNNYVTHANNQNTYVGSTNSKSNESRANISLMKQSKVMLEIDQQTLTSLKRLFEFYAQSGEPTNIQSLQKSKFNKLLLHTGILNNIIPQTEADVIYSKLCGAQSIKTSQKNNQLTNGKMTFAQLQSSIGLIADKCGMEVSDLIQQHLLPLEKQISDENKEQILQILVELLQDDQIIQLYEIIQPVFNWYFQEYSKQQQNQILSLPEFLKFCQDFELSNILISQTQLTQVFYSVASLNQEGQEYSDQVYLDKSQFVETISIIAIIIYQTIPNYIQRIVYLLERIFQSQNASKIYIKQNKYRNNYIRLQAKFFGILDEIKYRFLQKESKQNENENYNFDDLVNGTIYRLQ</sequence>
<name>A0D0J1_PARTE</name>
<dbReference type="eggNOG" id="ENOG502R267">
    <property type="taxonomic scope" value="Eukaryota"/>
</dbReference>
<dbReference type="GeneID" id="5029739"/>
<reference evidence="2 3" key="1">
    <citation type="journal article" date="2006" name="Nature">
        <title>Global trends of whole-genome duplications revealed by the ciliate Paramecium tetraurelia.</title>
        <authorList>
            <consortium name="Genoscope"/>
            <person name="Aury J.-M."/>
            <person name="Jaillon O."/>
            <person name="Duret L."/>
            <person name="Noel B."/>
            <person name="Jubin C."/>
            <person name="Porcel B.M."/>
            <person name="Segurens B."/>
            <person name="Daubin V."/>
            <person name="Anthouard V."/>
            <person name="Aiach N."/>
            <person name="Arnaiz O."/>
            <person name="Billaut A."/>
            <person name="Beisson J."/>
            <person name="Blanc I."/>
            <person name="Bouhouche K."/>
            <person name="Camara F."/>
            <person name="Duharcourt S."/>
            <person name="Guigo R."/>
            <person name="Gogendeau D."/>
            <person name="Katinka M."/>
            <person name="Keller A.-M."/>
            <person name="Kissmehl R."/>
            <person name="Klotz C."/>
            <person name="Koll F."/>
            <person name="Le Moue A."/>
            <person name="Lepere C."/>
            <person name="Malinsky S."/>
            <person name="Nowacki M."/>
            <person name="Nowak J.K."/>
            <person name="Plattner H."/>
            <person name="Poulain J."/>
            <person name="Ruiz F."/>
            <person name="Serrano V."/>
            <person name="Zagulski M."/>
            <person name="Dessen P."/>
            <person name="Betermier M."/>
            <person name="Weissenbach J."/>
            <person name="Scarpelli C."/>
            <person name="Schachter V."/>
            <person name="Sperling L."/>
            <person name="Meyer E."/>
            <person name="Cohen J."/>
            <person name="Wincker P."/>
        </authorList>
    </citation>
    <scope>NUCLEOTIDE SEQUENCE [LARGE SCALE GENOMIC DNA]</scope>
    <source>
        <strain evidence="2 3">Stock d4-2</strain>
    </source>
</reference>
<dbReference type="OMA" id="RDCEILY"/>
<dbReference type="Gene3D" id="1.10.238.10">
    <property type="entry name" value="EF-hand"/>
    <property type="match status" value="2"/>
</dbReference>
<dbReference type="EMBL" id="CT868241">
    <property type="protein sequence ID" value="CAK76558.1"/>
    <property type="molecule type" value="Genomic_DNA"/>
</dbReference>
<dbReference type="Proteomes" id="UP000000600">
    <property type="component" value="Unassembled WGS sequence"/>
</dbReference>
<dbReference type="GO" id="GO:0015631">
    <property type="term" value="F:tubulin binding"/>
    <property type="evidence" value="ECO:0000318"/>
    <property type="project" value="GO_Central"/>
</dbReference>
<comment type="similarity">
    <text evidence="1">Belongs to the TPPP family.</text>
</comment>
<dbReference type="HOGENOM" id="CLU_392065_0_0_1"/>
<evidence type="ECO:0000313" key="3">
    <source>
        <dbReference type="Proteomes" id="UP000000600"/>
    </source>
</evidence>
<dbReference type="RefSeq" id="XP_001443955.1">
    <property type="nucleotide sequence ID" value="XM_001443918.1"/>
</dbReference>
<organism evidence="2 3">
    <name type="scientific">Paramecium tetraurelia</name>
    <dbReference type="NCBI Taxonomy" id="5888"/>
    <lineage>
        <taxon>Eukaryota</taxon>
        <taxon>Sar</taxon>
        <taxon>Alveolata</taxon>
        <taxon>Ciliophora</taxon>
        <taxon>Intramacronucleata</taxon>
        <taxon>Oligohymenophorea</taxon>
        <taxon>Peniculida</taxon>
        <taxon>Parameciidae</taxon>
        <taxon>Paramecium</taxon>
    </lineage>
</organism>
<proteinExistence type="inferred from homology"/>